<evidence type="ECO:0000313" key="3">
    <source>
        <dbReference type="Proteomes" id="UP000004169"/>
    </source>
</evidence>
<dbReference type="AlphaFoldDB" id="H8FVW3"/>
<dbReference type="STRING" id="1150626.PHAMO_40062"/>
<protein>
    <submittedName>
        <fullName evidence="2">Uncharacterized protein</fullName>
    </submittedName>
</protein>
<reference evidence="2 3" key="1">
    <citation type="journal article" date="2012" name="J. Bacteriol.">
        <title>Draft Genome Sequence of the Purple Photosynthetic Bacterium Phaeospirillum molischianum DSM120, a Particularly Versatile Bacterium.</title>
        <authorList>
            <person name="Duquesne K."/>
            <person name="Prima V."/>
            <person name="Ji B."/>
            <person name="Rouy Z."/>
            <person name="Medigue C."/>
            <person name="Talla E."/>
            <person name="Sturgis J.N."/>
        </authorList>
    </citation>
    <scope>NUCLEOTIDE SEQUENCE [LARGE SCALE GENOMIC DNA]</scope>
    <source>
        <strain evidence="3">DSM120</strain>
    </source>
</reference>
<organism evidence="2 3">
    <name type="scientific">Magnetospirillum molischianum DSM 120</name>
    <dbReference type="NCBI Taxonomy" id="1150626"/>
    <lineage>
        <taxon>Bacteria</taxon>
        <taxon>Pseudomonadati</taxon>
        <taxon>Pseudomonadota</taxon>
        <taxon>Alphaproteobacteria</taxon>
        <taxon>Rhodospirillales</taxon>
        <taxon>Rhodospirillaceae</taxon>
        <taxon>Magnetospirillum</taxon>
    </lineage>
</organism>
<sequence length="112" mass="12567">MRANRWGQAKREVIALKPLIVERLESGVTTRQVWLELKAEGKVSVALSKFYAQVKRLLTPEPAGRSGRAPILPRSTSLIAPVQPAGTDITRADDPHFAKFDHNNRPDLDENW</sequence>
<feature type="compositionally biased region" description="Basic and acidic residues" evidence="1">
    <location>
        <begin position="90"/>
        <end position="112"/>
    </location>
</feature>
<feature type="region of interest" description="Disordered" evidence="1">
    <location>
        <begin position="82"/>
        <end position="112"/>
    </location>
</feature>
<comment type="caution">
    <text evidence="2">The sequence shown here is derived from an EMBL/GenBank/DDBJ whole genome shotgun (WGS) entry which is preliminary data.</text>
</comment>
<evidence type="ECO:0000256" key="1">
    <source>
        <dbReference type="SAM" id="MobiDB-lite"/>
    </source>
</evidence>
<dbReference type="EMBL" id="CAHP01000034">
    <property type="protein sequence ID" value="CCG42501.1"/>
    <property type="molecule type" value="Genomic_DNA"/>
</dbReference>
<name>H8FVW3_MAGML</name>
<gene>
    <name evidence="2" type="ORF">PHAMO_40062</name>
</gene>
<accession>H8FVW3</accession>
<keyword evidence="3" id="KW-1185">Reference proteome</keyword>
<dbReference type="Proteomes" id="UP000004169">
    <property type="component" value="Unassembled WGS sequence"/>
</dbReference>
<proteinExistence type="predicted"/>
<evidence type="ECO:0000313" key="2">
    <source>
        <dbReference type="EMBL" id="CCG42501.1"/>
    </source>
</evidence>